<dbReference type="AlphaFoldDB" id="A0A543HSH1"/>
<dbReference type="EMBL" id="VFPN01000003">
    <property type="protein sequence ID" value="TQM61283.1"/>
    <property type="molecule type" value="Genomic_DNA"/>
</dbReference>
<keyword evidence="3" id="KW-1185">Reference proteome</keyword>
<keyword evidence="1" id="KW-0472">Membrane</keyword>
<evidence type="ECO:0008006" key="4">
    <source>
        <dbReference type="Google" id="ProtNLM"/>
    </source>
</evidence>
<accession>A0A543HSH1</accession>
<gene>
    <name evidence="2" type="ORF">FB466_2229</name>
</gene>
<comment type="caution">
    <text evidence="2">The sequence shown here is derived from an EMBL/GenBank/DDBJ whole genome shotgun (WGS) entry which is preliminary data.</text>
</comment>
<evidence type="ECO:0000313" key="2">
    <source>
        <dbReference type="EMBL" id="TQM61283.1"/>
    </source>
</evidence>
<evidence type="ECO:0000313" key="3">
    <source>
        <dbReference type="Proteomes" id="UP000318331"/>
    </source>
</evidence>
<protein>
    <recommendedName>
        <fullName evidence="4">DUF4190 domain-containing protein</fullName>
    </recommendedName>
</protein>
<reference evidence="2 3" key="1">
    <citation type="submission" date="2019-06" db="EMBL/GenBank/DDBJ databases">
        <title>Sequencing the genomes of 1000 actinobacteria strains.</title>
        <authorList>
            <person name="Klenk H.-P."/>
        </authorList>
    </citation>
    <scope>NUCLEOTIDE SEQUENCE [LARGE SCALE GENOMIC DNA]</scope>
    <source>
        <strain evidence="2 3">DSM 18031</strain>
    </source>
</reference>
<keyword evidence="1" id="KW-0812">Transmembrane</keyword>
<feature type="transmembrane region" description="Helical" evidence="1">
    <location>
        <begin position="73"/>
        <end position="99"/>
    </location>
</feature>
<name>A0A543HSH1_9MICO</name>
<evidence type="ECO:0000256" key="1">
    <source>
        <dbReference type="SAM" id="Phobius"/>
    </source>
</evidence>
<keyword evidence="1" id="KW-1133">Transmembrane helix</keyword>
<feature type="transmembrane region" description="Helical" evidence="1">
    <location>
        <begin position="20"/>
        <end position="52"/>
    </location>
</feature>
<sequence length="104" mass="10680">MTSPTPTAATDQPRYSIMAIMALVVGVGAAALFALEPWGLVVGAVAIILGVLSRRELQTTPSLRGVAPSVLGCALGGLVVIVQGLPWALLLISEIIYFLSHLGG</sequence>
<dbReference type="RefSeq" id="WP_141918419.1">
    <property type="nucleotide sequence ID" value="NZ_BAAAYS010000004.1"/>
</dbReference>
<organism evidence="2 3">
    <name type="scientific">Klugiella xanthotipulae</name>
    <dbReference type="NCBI Taxonomy" id="244735"/>
    <lineage>
        <taxon>Bacteria</taxon>
        <taxon>Bacillati</taxon>
        <taxon>Actinomycetota</taxon>
        <taxon>Actinomycetes</taxon>
        <taxon>Micrococcales</taxon>
        <taxon>Microbacteriaceae</taxon>
        <taxon>Klugiella</taxon>
    </lineage>
</organism>
<dbReference type="Proteomes" id="UP000318331">
    <property type="component" value="Unassembled WGS sequence"/>
</dbReference>
<proteinExistence type="predicted"/>